<dbReference type="EMBL" id="JARKIF010000032">
    <property type="protein sequence ID" value="KAJ7611728.1"/>
    <property type="molecule type" value="Genomic_DNA"/>
</dbReference>
<feature type="compositionally biased region" description="Basic and acidic residues" evidence="1">
    <location>
        <begin position="253"/>
        <end position="263"/>
    </location>
</feature>
<dbReference type="Proteomes" id="UP001221142">
    <property type="component" value="Unassembled WGS sequence"/>
</dbReference>
<reference evidence="2" key="1">
    <citation type="submission" date="2023-03" db="EMBL/GenBank/DDBJ databases">
        <title>Massive genome expansion in bonnet fungi (Mycena s.s.) driven by repeated elements and novel gene families across ecological guilds.</title>
        <authorList>
            <consortium name="Lawrence Berkeley National Laboratory"/>
            <person name="Harder C.B."/>
            <person name="Miyauchi S."/>
            <person name="Viragh M."/>
            <person name="Kuo A."/>
            <person name="Thoen E."/>
            <person name="Andreopoulos B."/>
            <person name="Lu D."/>
            <person name="Skrede I."/>
            <person name="Drula E."/>
            <person name="Henrissat B."/>
            <person name="Morin E."/>
            <person name="Kohler A."/>
            <person name="Barry K."/>
            <person name="LaButti K."/>
            <person name="Morin E."/>
            <person name="Salamov A."/>
            <person name="Lipzen A."/>
            <person name="Mereny Z."/>
            <person name="Hegedus B."/>
            <person name="Baldrian P."/>
            <person name="Stursova M."/>
            <person name="Weitz H."/>
            <person name="Taylor A."/>
            <person name="Grigoriev I.V."/>
            <person name="Nagy L.G."/>
            <person name="Martin F."/>
            <person name="Kauserud H."/>
        </authorList>
    </citation>
    <scope>NUCLEOTIDE SEQUENCE</scope>
    <source>
        <strain evidence="2">9284</strain>
    </source>
</reference>
<organism evidence="2 3">
    <name type="scientific">Roridomyces roridus</name>
    <dbReference type="NCBI Taxonomy" id="1738132"/>
    <lineage>
        <taxon>Eukaryota</taxon>
        <taxon>Fungi</taxon>
        <taxon>Dikarya</taxon>
        <taxon>Basidiomycota</taxon>
        <taxon>Agaricomycotina</taxon>
        <taxon>Agaricomycetes</taxon>
        <taxon>Agaricomycetidae</taxon>
        <taxon>Agaricales</taxon>
        <taxon>Marasmiineae</taxon>
        <taxon>Mycenaceae</taxon>
        <taxon>Roridomyces</taxon>
    </lineage>
</organism>
<evidence type="ECO:0000256" key="1">
    <source>
        <dbReference type="SAM" id="MobiDB-lite"/>
    </source>
</evidence>
<feature type="compositionally biased region" description="Low complexity" evidence="1">
    <location>
        <begin position="1"/>
        <end position="12"/>
    </location>
</feature>
<evidence type="ECO:0000313" key="3">
    <source>
        <dbReference type="Proteomes" id="UP001221142"/>
    </source>
</evidence>
<feature type="region of interest" description="Disordered" evidence="1">
    <location>
        <begin position="1"/>
        <end position="52"/>
    </location>
</feature>
<dbReference type="Gene3D" id="6.20.250.70">
    <property type="match status" value="1"/>
</dbReference>
<dbReference type="AlphaFoldDB" id="A0AAD7FC97"/>
<gene>
    <name evidence="2" type="ORF">FB45DRAFT_803788</name>
</gene>
<dbReference type="Pfam" id="PF08208">
    <property type="entry name" value="RNA_polI_A34"/>
    <property type="match status" value="1"/>
</dbReference>
<dbReference type="InterPro" id="IPR013240">
    <property type="entry name" value="DNA-dir_RNA_pol1_su_RPA34"/>
</dbReference>
<evidence type="ECO:0000313" key="2">
    <source>
        <dbReference type="EMBL" id="KAJ7611728.1"/>
    </source>
</evidence>
<keyword evidence="3" id="KW-1185">Reference proteome</keyword>
<protein>
    <submittedName>
        <fullName evidence="2">Uncharacterized protein</fullName>
    </submittedName>
</protein>
<feature type="compositionally biased region" description="Basic and acidic residues" evidence="1">
    <location>
        <begin position="36"/>
        <end position="45"/>
    </location>
</feature>
<comment type="caution">
    <text evidence="2">The sequence shown here is derived from an EMBL/GenBank/DDBJ whole genome shotgun (WGS) entry which is preliminary data.</text>
</comment>
<dbReference type="GO" id="GO:0006360">
    <property type="term" value="P:transcription by RNA polymerase I"/>
    <property type="evidence" value="ECO:0007669"/>
    <property type="project" value="InterPro"/>
</dbReference>
<feature type="region of interest" description="Disordered" evidence="1">
    <location>
        <begin position="220"/>
        <end position="270"/>
    </location>
</feature>
<name>A0AAD7FC97_9AGAR</name>
<sequence length="270" mass="29393">MAPSSSSSSSPEPEIPPPKKGKGKAKAIEKPASGKGRNEGDDPHWAYKPPHKSVRLEASADVGEFDWDELQNNKDLELWLVRIPDSVKPKHLKTAQISLSPAAKRDSKKTEKMGTLPRTKVTYDIWSVGDDAPDDLPVGGEEIKSLSCLLPRKSKKGKLYVAPTPIARTIVLSAQDAIPTPAPDASTEYKNPPREKYPVEVLKHSFVPYGAAIPQVERASTPTPMQVDAEVLVPDTPQTGVTPAKVKKSKKRKGDDEGGEQPRKSKKTKT</sequence>
<accession>A0AAD7FC97</accession>
<proteinExistence type="predicted"/>